<evidence type="ECO:0000256" key="1">
    <source>
        <dbReference type="SAM" id="Phobius"/>
    </source>
</evidence>
<dbReference type="EMBL" id="JAFKCW010000001">
    <property type="protein sequence ID" value="MBN7799942.1"/>
    <property type="molecule type" value="Genomic_DNA"/>
</dbReference>
<dbReference type="Proteomes" id="UP000664698">
    <property type="component" value="Unassembled WGS sequence"/>
</dbReference>
<reference evidence="2 3" key="1">
    <citation type="submission" date="2021-03" db="EMBL/GenBank/DDBJ databases">
        <title>novel species isolated from a fishpond in China.</title>
        <authorList>
            <person name="Lu H."/>
            <person name="Cai Z."/>
        </authorList>
    </citation>
    <scope>NUCLEOTIDE SEQUENCE [LARGE SCALE GENOMIC DNA]</scope>
    <source>
        <strain evidence="2 3">JCM 31546</strain>
    </source>
</reference>
<keyword evidence="3" id="KW-1185">Reference proteome</keyword>
<protein>
    <recommendedName>
        <fullName evidence="4">Glycosyltransferase RgtA/B/C/D-like domain-containing protein</fullName>
    </recommendedName>
</protein>
<organism evidence="2 3">
    <name type="scientific">Algoriphagus aestuariicola</name>
    <dbReference type="NCBI Taxonomy" id="1852016"/>
    <lineage>
        <taxon>Bacteria</taxon>
        <taxon>Pseudomonadati</taxon>
        <taxon>Bacteroidota</taxon>
        <taxon>Cytophagia</taxon>
        <taxon>Cytophagales</taxon>
        <taxon>Cyclobacteriaceae</taxon>
        <taxon>Algoriphagus</taxon>
    </lineage>
</organism>
<feature type="transmembrane region" description="Helical" evidence="1">
    <location>
        <begin position="299"/>
        <end position="318"/>
    </location>
</feature>
<feature type="transmembrane region" description="Helical" evidence="1">
    <location>
        <begin position="209"/>
        <end position="228"/>
    </location>
</feature>
<dbReference type="RefSeq" id="WP_206567913.1">
    <property type="nucleotide sequence ID" value="NZ_JAFKCW010000001.1"/>
</dbReference>
<keyword evidence="1" id="KW-1133">Transmembrane helix</keyword>
<feature type="transmembrane region" description="Helical" evidence="1">
    <location>
        <begin position="130"/>
        <end position="155"/>
    </location>
</feature>
<sequence>MEKTNGAKVLGWIVATNLVVIVGIYIYCFLLADRGFSPYYGDEFFYFQNSKSFAENSSLNASFTYTGAGAKLLGADAHGPAYPLLYGLPAKLVGWHRPIIPLINGLVFSLAILVMFLSEKKAKSTVNLQLIFVLGSPVTLFYSFTFMPELIHLAGGILLYTCTKKYLDTLSKPDYLLLLTSILILGFLRSTWFLAMFGMLVIPGPLNGYLKLLFVVSAILLAFFHQHFLHEQVSNAFSEALRLAKDGAAGTAMEHLFFNLKRNVYFSLYYSEGWYYSIQKALFAILLLFALSYFRSSPLVRYGVTVSVVLLGFNLILYKNYGWVELRILTPMALFLMLSMLHEEKFRKFSYGLAFLNILAFILIFPVVKTHIRLRNQPNVASVPVDLRQELLKTNAALVYIDHETLDKLALYELPVQNEKGKSIRYILPYYELNIESPSHRLISPGQLRACPSNILCQ</sequence>
<feature type="transmembrane region" description="Helical" evidence="1">
    <location>
        <begin position="324"/>
        <end position="342"/>
    </location>
</feature>
<keyword evidence="1" id="KW-0812">Transmembrane</keyword>
<keyword evidence="1" id="KW-0472">Membrane</keyword>
<gene>
    <name evidence="2" type="ORF">J0A67_03670</name>
</gene>
<feature type="transmembrane region" description="Helical" evidence="1">
    <location>
        <begin position="99"/>
        <end position="118"/>
    </location>
</feature>
<feature type="transmembrane region" description="Helical" evidence="1">
    <location>
        <begin position="12"/>
        <end position="32"/>
    </location>
</feature>
<evidence type="ECO:0008006" key="4">
    <source>
        <dbReference type="Google" id="ProtNLM"/>
    </source>
</evidence>
<feature type="transmembrane region" description="Helical" evidence="1">
    <location>
        <begin position="349"/>
        <end position="368"/>
    </location>
</feature>
<evidence type="ECO:0000313" key="3">
    <source>
        <dbReference type="Proteomes" id="UP000664698"/>
    </source>
</evidence>
<comment type="caution">
    <text evidence="2">The sequence shown here is derived from an EMBL/GenBank/DDBJ whole genome shotgun (WGS) entry which is preliminary data.</text>
</comment>
<proteinExistence type="predicted"/>
<accession>A0ABS3BLQ5</accession>
<name>A0ABS3BLQ5_9BACT</name>
<feature type="transmembrane region" description="Helical" evidence="1">
    <location>
        <begin position="274"/>
        <end position="294"/>
    </location>
</feature>
<feature type="transmembrane region" description="Helical" evidence="1">
    <location>
        <begin position="175"/>
        <end position="202"/>
    </location>
</feature>
<evidence type="ECO:0000313" key="2">
    <source>
        <dbReference type="EMBL" id="MBN7799942.1"/>
    </source>
</evidence>